<evidence type="ECO:0000313" key="5">
    <source>
        <dbReference type="Proteomes" id="UP000724874"/>
    </source>
</evidence>
<dbReference type="GO" id="GO:0016020">
    <property type="term" value="C:membrane"/>
    <property type="evidence" value="ECO:0007669"/>
    <property type="project" value="UniProtKB-SubCell"/>
</dbReference>
<feature type="transmembrane region" description="Helical" evidence="3">
    <location>
        <begin position="232"/>
        <end position="254"/>
    </location>
</feature>
<name>A0A9P5TPW8_GYMJU</name>
<dbReference type="SUPFAM" id="SSF103473">
    <property type="entry name" value="MFS general substrate transporter"/>
    <property type="match status" value="1"/>
</dbReference>
<sequence length="404" mass="43504">MGSKEKKPTTGTDVQVPLDNEKFDSGVVAWSTVAGGFLTVATTFGYANSFGVYQDLYTRSNTASASAISWIGSTQLFFLLAMALPAGKLLDMGHFRMTTLVGSLIYVFSIFMVSISHVDKFYQLYLSQGLGMGIGAGLLYVPSVAVQAHHWRSRRALAMGIVATGSSLGGIVFPIILNQLFKSSVGFQWGVRASAFIVLGMLLFANLLMIPKPRAKATERPKMDLKGIMTDKPYLISIFSVFVIDWGVFFPYFYFQLFSVLHGIDAQSAFYCIAILNAAAIPGRVLPNMLADHLGPYNVAIPCVVSCGILIFAMLGVKTVAGMVILAILYGFMSGAILALTAPAFAVLSRDPSEVGIRFGIAFSLTSFGALMGNPIDGALLGKTFPWIKPITFSGVRFHLAQDS</sequence>
<comment type="similarity">
    <text evidence="2">Belongs to the major facilitator superfamily. Monocarboxylate porter (TC 2.A.1.13) family.</text>
</comment>
<dbReference type="AlphaFoldDB" id="A0A9P5TPW8"/>
<feature type="transmembrane region" description="Helical" evidence="3">
    <location>
        <begin position="297"/>
        <end position="317"/>
    </location>
</feature>
<feature type="transmembrane region" description="Helical" evidence="3">
    <location>
        <begin position="67"/>
        <end position="87"/>
    </location>
</feature>
<dbReference type="OrthoDB" id="6499973at2759"/>
<dbReference type="GO" id="GO:0022857">
    <property type="term" value="F:transmembrane transporter activity"/>
    <property type="evidence" value="ECO:0007669"/>
    <property type="project" value="InterPro"/>
</dbReference>
<proteinExistence type="inferred from homology"/>
<evidence type="ECO:0000313" key="4">
    <source>
        <dbReference type="EMBL" id="KAF8903474.1"/>
    </source>
</evidence>
<keyword evidence="3" id="KW-0812">Transmembrane</keyword>
<feature type="transmembrane region" description="Helical" evidence="3">
    <location>
        <begin position="266"/>
        <end position="285"/>
    </location>
</feature>
<dbReference type="PANTHER" id="PTHR11360:SF319">
    <property type="entry name" value="MAJOR FACILITATOR SUPERFAMILY (MFS) PROFILE DOMAIN-CONTAINING PROTEIN"/>
    <property type="match status" value="1"/>
</dbReference>
<dbReference type="Gene3D" id="1.20.1250.20">
    <property type="entry name" value="MFS general substrate transporter like domains"/>
    <property type="match status" value="2"/>
</dbReference>
<feature type="transmembrane region" description="Helical" evidence="3">
    <location>
        <begin position="323"/>
        <end position="348"/>
    </location>
</feature>
<feature type="transmembrane region" description="Helical" evidence="3">
    <location>
        <begin position="355"/>
        <end position="376"/>
    </location>
</feature>
<keyword evidence="5" id="KW-1185">Reference proteome</keyword>
<dbReference type="InterPro" id="IPR036259">
    <property type="entry name" value="MFS_trans_sf"/>
</dbReference>
<dbReference type="InterPro" id="IPR011701">
    <property type="entry name" value="MFS"/>
</dbReference>
<dbReference type="EMBL" id="JADNYJ010000030">
    <property type="protein sequence ID" value="KAF8903474.1"/>
    <property type="molecule type" value="Genomic_DNA"/>
</dbReference>
<reference evidence="4" key="1">
    <citation type="submission" date="2020-11" db="EMBL/GenBank/DDBJ databases">
        <authorList>
            <consortium name="DOE Joint Genome Institute"/>
            <person name="Ahrendt S."/>
            <person name="Riley R."/>
            <person name="Andreopoulos W."/>
            <person name="LaButti K."/>
            <person name="Pangilinan J."/>
            <person name="Ruiz-duenas F.J."/>
            <person name="Barrasa J.M."/>
            <person name="Sanchez-Garcia M."/>
            <person name="Camarero S."/>
            <person name="Miyauchi S."/>
            <person name="Serrano A."/>
            <person name="Linde D."/>
            <person name="Babiker R."/>
            <person name="Drula E."/>
            <person name="Ayuso-Fernandez I."/>
            <person name="Pacheco R."/>
            <person name="Padilla G."/>
            <person name="Ferreira P."/>
            <person name="Barriuso J."/>
            <person name="Kellner H."/>
            <person name="Castanera R."/>
            <person name="Alfaro M."/>
            <person name="Ramirez L."/>
            <person name="Pisabarro A.G."/>
            <person name="Kuo A."/>
            <person name="Tritt A."/>
            <person name="Lipzen A."/>
            <person name="He G."/>
            <person name="Yan M."/>
            <person name="Ng V."/>
            <person name="Cullen D."/>
            <person name="Martin F."/>
            <person name="Rosso M.-N."/>
            <person name="Henrissat B."/>
            <person name="Hibbett D."/>
            <person name="Martinez A.T."/>
            <person name="Grigoriev I.V."/>
        </authorList>
    </citation>
    <scope>NUCLEOTIDE SEQUENCE</scope>
    <source>
        <strain evidence="4">AH 44721</strain>
    </source>
</reference>
<evidence type="ECO:0000256" key="3">
    <source>
        <dbReference type="SAM" id="Phobius"/>
    </source>
</evidence>
<organism evidence="4 5">
    <name type="scientific">Gymnopilus junonius</name>
    <name type="common">Spectacular rustgill mushroom</name>
    <name type="synonym">Gymnopilus spectabilis subsp. junonius</name>
    <dbReference type="NCBI Taxonomy" id="109634"/>
    <lineage>
        <taxon>Eukaryota</taxon>
        <taxon>Fungi</taxon>
        <taxon>Dikarya</taxon>
        <taxon>Basidiomycota</taxon>
        <taxon>Agaricomycotina</taxon>
        <taxon>Agaricomycetes</taxon>
        <taxon>Agaricomycetidae</taxon>
        <taxon>Agaricales</taxon>
        <taxon>Agaricineae</taxon>
        <taxon>Hymenogastraceae</taxon>
        <taxon>Gymnopilus</taxon>
    </lineage>
</organism>
<evidence type="ECO:0000256" key="2">
    <source>
        <dbReference type="ARBA" id="ARBA00006727"/>
    </source>
</evidence>
<dbReference type="InterPro" id="IPR050327">
    <property type="entry name" value="Proton-linked_MCT"/>
</dbReference>
<dbReference type="Pfam" id="PF07690">
    <property type="entry name" value="MFS_1"/>
    <property type="match status" value="1"/>
</dbReference>
<feature type="transmembrane region" description="Helical" evidence="3">
    <location>
        <begin position="124"/>
        <end position="145"/>
    </location>
</feature>
<feature type="transmembrane region" description="Helical" evidence="3">
    <location>
        <begin position="157"/>
        <end position="177"/>
    </location>
</feature>
<dbReference type="PANTHER" id="PTHR11360">
    <property type="entry name" value="MONOCARBOXYLATE TRANSPORTER"/>
    <property type="match status" value="1"/>
</dbReference>
<evidence type="ECO:0000256" key="1">
    <source>
        <dbReference type="ARBA" id="ARBA00004141"/>
    </source>
</evidence>
<comment type="caution">
    <text evidence="4">The sequence shown here is derived from an EMBL/GenBank/DDBJ whole genome shotgun (WGS) entry which is preliminary data.</text>
</comment>
<accession>A0A9P5TPW8</accession>
<feature type="transmembrane region" description="Helical" evidence="3">
    <location>
        <begin position="27"/>
        <end position="47"/>
    </location>
</feature>
<gene>
    <name evidence="4" type="ORF">CPB84DRAFT_1677953</name>
</gene>
<keyword evidence="3" id="KW-1133">Transmembrane helix</keyword>
<feature type="transmembrane region" description="Helical" evidence="3">
    <location>
        <begin position="189"/>
        <end position="211"/>
    </location>
</feature>
<comment type="subcellular location">
    <subcellularLocation>
        <location evidence="1">Membrane</location>
        <topology evidence="1">Multi-pass membrane protein</topology>
    </subcellularLocation>
</comment>
<dbReference type="Proteomes" id="UP000724874">
    <property type="component" value="Unassembled WGS sequence"/>
</dbReference>
<keyword evidence="3" id="KW-0472">Membrane</keyword>
<protein>
    <submittedName>
        <fullName evidence="4">MFS general substrate transporter</fullName>
    </submittedName>
</protein>
<feature type="transmembrane region" description="Helical" evidence="3">
    <location>
        <begin position="99"/>
        <end position="118"/>
    </location>
</feature>